<dbReference type="GO" id="GO:0016491">
    <property type="term" value="F:oxidoreductase activity"/>
    <property type="evidence" value="ECO:0007669"/>
    <property type="project" value="UniProtKB-KW"/>
</dbReference>
<dbReference type="PANTHER" id="PTHR43364">
    <property type="entry name" value="NADH-SPECIFIC METHYLGLYOXAL REDUCTASE-RELATED"/>
    <property type="match status" value="1"/>
</dbReference>
<evidence type="ECO:0000256" key="1">
    <source>
        <dbReference type="ARBA" id="ARBA00022857"/>
    </source>
</evidence>
<keyword evidence="1" id="KW-0521">NADP</keyword>
<evidence type="ECO:0000256" key="2">
    <source>
        <dbReference type="ARBA" id="ARBA00023002"/>
    </source>
</evidence>
<sequence>MSLTPLFQPAPPPKSLLGYHRILSPTAGVRVSPLCLGAMNFGDAWKAALGECNKETAFAMLDYFYDQGGNFIDTANSYQAEESEQWIGEWLQQRQNRDEMVLATKFTTAYRTLGAHEHIKSNFQGNHAKSLHLSIQASLKKLRTDYIDLLYVHWWDFTTSIPELMNSLHSLVAARQVLYLGISDTPAWVVVKCNDYARFHGLTQFSVYQGHWSCAFRDFERDILPMVEAEGMGLAPWGALGRGMFKSKEEFDRPDRDGRKTGPQEPKYARISKVLGKFAEAKNTLITSIALAYVMHKAPYVFPIVGGRKVEHLKGNIAALSVKLTKEEIDEIDAAEPFDVGFPLSFLFMHHYRHDATAQDMPMVLTNTNIETVPKQTPIVPGTGAELGKQRASK</sequence>
<comment type="similarity">
    <text evidence="3">Belongs to the aldo/keto reductase family. Aldo/keto reductase 2 subfamily.</text>
</comment>
<reference evidence="6" key="1">
    <citation type="journal article" date="2020" name="Stud. Mycol.">
        <title>101 Dothideomycetes genomes: a test case for predicting lifestyles and emergence of pathogens.</title>
        <authorList>
            <person name="Haridas S."/>
            <person name="Albert R."/>
            <person name="Binder M."/>
            <person name="Bloem J."/>
            <person name="Labutti K."/>
            <person name="Salamov A."/>
            <person name="Andreopoulos B."/>
            <person name="Baker S."/>
            <person name="Barry K."/>
            <person name="Bills G."/>
            <person name="Bluhm B."/>
            <person name="Cannon C."/>
            <person name="Castanera R."/>
            <person name="Culley D."/>
            <person name="Daum C."/>
            <person name="Ezra D."/>
            <person name="Gonzalez J."/>
            <person name="Henrissat B."/>
            <person name="Kuo A."/>
            <person name="Liang C."/>
            <person name="Lipzen A."/>
            <person name="Lutzoni F."/>
            <person name="Magnuson J."/>
            <person name="Mondo S."/>
            <person name="Nolan M."/>
            <person name="Ohm R."/>
            <person name="Pangilinan J."/>
            <person name="Park H.-J."/>
            <person name="Ramirez L."/>
            <person name="Alfaro M."/>
            <person name="Sun H."/>
            <person name="Tritt A."/>
            <person name="Yoshinaga Y."/>
            <person name="Zwiers L.-H."/>
            <person name="Turgeon B."/>
            <person name="Goodwin S."/>
            <person name="Spatafora J."/>
            <person name="Crous P."/>
            <person name="Grigoriev I."/>
        </authorList>
    </citation>
    <scope>NUCLEOTIDE SEQUENCE</scope>
    <source>
        <strain evidence="6">CBS 116005</strain>
    </source>
</reference>
<name>A0A6G1L457_9PEZI</name>
<dbReference type="CDD" id="cd19146">
    <property type="entry name" value="AKR_AKR9A1-2"/>
    <property type="match status" value="1"/>
</dbReference>
<feature type="region of interest" description="Disordered" evidence="4">
    <location>
        <begin position="375"/>
        <end position="394"/>
    </location>
</feature>
<dbReference type="AlphaFoldDB" id="A0A6G1L457"/>
<accession>A0A6G1L457</accession>
<proteinExistence type="inferred from homology"/>
<dbReference type="PANTHER" id="PTHR43364:SF7">
    <property type="entry name" value="NADP-DEPENDENT OXIDOREDUCTASE DOMAIN-CONTAINING PROTEIN-RELATED"/>
    <property type="match status" value="1"/>
</dbReference>
<dbReference type="EMBL" id="ML995855">
    <property type="protein sequence ID" value="KAF2767480.1"/>
    <property type="molecule type" value="Genomic_DNA"/>
</dbReference>
<evidence type="ECO:0000259" key="5">
    <source>
        <dbReference type="Pfam" id="PF00248"/>
    </source>
</evidence>
<feature type="domain" description="NADP-dependent oxidoreductase" evidence="5">
    <location>
        <begin position="33"/>
        <end position="335"/>
    </location>
</feature>
<organism evidence="6 7">
    <name type="scientific">Teratosphaeria nubilosa</name>
    <dbReference type="NCBI Taxonomy" id="161662"/>
    <lineage>
        <taxon>Eukaryota</taxon>
        <taxon>Fungi</taxon>
        <taxon>Dikarya</taxon>
        <taxon>Ascomycota</taxon>
        <taxon>Pezizomycotina</taxon>
        <taxon>Dothideomycetes</taxon>
        <taxon>Dothideomycetidae</taxon>
        <taxon>Mycosphaerellales</taxon>
        <taxon>Teratosphaeriaceae</taxon>
        <taxon>Teratosphaeria</taxon>
    </lineage>
</organism>
<dbReference type="SUPFAM" id="SSF51430">
    <property type="entry name" value="NAD(P)-linked oxidoreductase"/>
    <property type="match status" value="1"/>
</dbReference>
<dbReference type="OrthoDB" id="48988at2759"/>
<protein>
    <submittedName>
        <fullName evidence="6">Aldo/keto reductase</fullName>
    </submittedName>
</protein>
<evidence type="ECO:0000256" key="4">
    <source>
        <dbReference type="SAM" id="MobiDB-lite"/>
    </source>
</evidence>
<dbReference type="Pfam" id="PF00248">
    <property type="entry name" value="Aldo_ket_red"/>
    <property type="match status" value="1"/>
</dbReference>
<gene>
    <name evidence="6" type="ORF">EJ03DRAFT_146214</name>
</gene>
<keyword evidence="7" id="KW-1185">Reference proteome</keyword>
<dbReference type="Proteomes" id="UP000799436">
    <property type="component" value="Unassembled WGS sequence"/>
</dbReference>
<evidence type="ECO:0000313" key="6">
    <source>
        <dbReference type="EMBL" id="KAF2767480.1"/>
    </source>
</evidence>
<evidence type="ECO:0000313" key="7">
    <source>
        <dbReference type="Proteomes" id="UP000799436"/>
    </source>
</evidence>
<dbReference type="Gene3D" id="3.20.20.100">
    <property type="entry name" value="NADP-dependent oxidoreductase domain"/>
    <property type="match status" value="1"/>
</dbReference>
<dbReference type="InterPro" id="IPR023210">
    <property type="entry name" value="NADP_OxRdtase_dom"/>
</dbReference>
<dbReference type="InterPro" id="IPR050523">
    <property type="entry name" value="AKR_Detox_Biosynth"/>
</dbReference>
<dbReference type="InterPro" id="IPR036812">
    <property type="entry name" value="NAD(P)_OxRdtase_dom_sf"/>
</dbReference>
<keyword evidence="2" id="KW-0560">Oxidoreductase</keyword>
<evidence type="ECO:0000256" key="3">
    <source>
        <dbReference type="ARBA" id="ARBA00038157"/>
    </source>
</evidence>